<dbReference type="Pfam" id="PF01261">
    <property type="entry name" value="AP_endonuc_2"/>
    <property type="match status" value="1"/>
</dbReference>
<dbReference type="EMBL" id="BAABKO010000004">
    <property type="protein sequence ID" value="GAA4778695.1"/>
    <property type="molecule type" value="Genomic_DNA"/>
</dbReference>
<evidence type="ECO:0000256" key="1">
    <source>
        <dbReference type="ARBA" id="ARBA00023277"/>
    </source>
</evidence>
<dbReference type="Proteomes" id="UP001501645">
    <property type="component" value="Unassembled WGS sequence"/>
</dbReference>
<dbReference type="InterPro" id="IPR050312">
    <property type="entry name" value="IolE/XylAMocC-like"/>
</dbReference>
<dbReference type="InterPro" id="IPR013022">
    <property type="entry name" value="Xyl_isomerase-like_TIM-brl"/>
</dbReference>
<reference evidence="4" key="1">
    <citation type="journal article" date="2019" name="Int. J. Syst. Evol. Microbiol.">
        <title>The Global Catalogue of Microorganisms (GCM) 10K type strain sequencing project: providing services to taxonomists for standard genome sequencing and annotation.</title>
        <authorList>
            <consortium name="The Broad Institute Genomics Platform"/>
            <consortium name="The Broad Institute Genome Sequencing Center for Infectious Disease"/>
            <person name="Wu L."/>
            <person name="Ma J."/>
        </authorList>
    </citation>
    <scope>NUCLEOTIDE SEQUENCE [LARGE SCALE GENOMIC DNA]</scope>
    <source>
        <strain evidence="4">JCM 18537</strain>
    </source>
</reference>
<dbReference type="Gene3D" id="3.20.20.150">
    <property type="entry name" value="Divalent-metal-dependent TIM barrel enzymes"/>
    <property type="match status" value="1"/>
</dbReference>
<dbReference type="PANTHER" id="PTHR12110">
    <property type="entry name" value="HYDROXYPYRUVATE ISOMERASE"/>
    <property type="match status" value="1"/>
</dbReference>
<dbReference type="PANTHER" id="PTHR12110:SF41">
    <property type="entry name" value="INOSOSE DEHYDRATASE"/>
    <property type="match status" value="1"/>
</dbReference>
<dbReference type="RefSeq" id="WP_345439582.1">
    <property type="nucleotide sequence ID" value="NZ_BAABKO010000004.1"/>
</dbReference>
<comment type="caution">
    <text evidence="3">The sequence shown here is derived from an EMBL/GenBank/DDBJ whole genome shotgun (WGS) entry which is preliminary data.</text>
</comment>
<keyword evidence="1" id="KW-0119">Carbohydrate metabolism</keyword>
<proteinExistence type="predicted"/>
<sequence>MTTDVPAEGAAPRAVKWSYMDHWRKNGPAGPRDQWHSRLEMTRFLRQVAAVGFDAIDTFDFRYWQILEQYGSVANYQEFVQEQGLERIVNTFHGVYYTPDRYAPEVPSTHATIIEDFRVTMDRWSGIQLDNIIVMPGSRYFDEHGVPDDGLKHAADVWGRVGEITQQYGVNLTCHHEFYAGIRTRRQIDAFYGYADPRYVKFFVDTAQHCIADVDPVAVYEAHHERVSGFHFKDTRHKDVNDDYRRFPDAEVSAVTTEKWFYEMGTDEGLVDFEAMMRSVRGHGYSGWISVEHDKADKLGGDYAESTAISRWYAKNVLDRIYQEASA</sequence>
<accession>A0ABP9ACQ8</accession>
<organism evidence="3 4">
    <name type="scientific">Microbacterium gilvum</name>
    <dbReference type="NCBI Taxonomy" id="1336204"/>
    <lineage>
        <taxon>Bacteria</taxon>
        <taxon>Bacillati</taxon>
        <taxon>Actinomycetota</taxon>
        <taxon>Actinomycetes</taxon>
        <taxon>Micrococcales</taxon>
        <taxon>Microbacteriaceae</taxon>
        <taxon>Microbacterium</taxon>
    </lineage>
</organism>
<dbReference type="SUPFAM" id="SSF51658">
    <property type="entry name" value="Xylose isomerase-like"/>
    <property type="match status" value="1"/>
</dbReference>
<name>A0ABP9ACQ8_9MICO</name>
<feature type="domain" description="Xylose isomerase-like TIM barrel" evidence="2">
    <location>
        <begin position="45"/>
        <end position="299"/>
    </location>
</feature>
<protein>
    <recommendedName>
        <fullName evidence="2">Xylose isomerase-like TIM barrel domain-containing protein</fullName>
    </recommendedName>
</protein>
<gene>
    <name evidence="3" type="ORF">GCM10023351_24550</name>
</gene>
<evidence type="ECO:0000259" key="2">
    <source>
        <dbReference type="Pfam" id="PF01261"/>
    </source>
</evidence>
<evidence type="ECO:0000313" key="3">
    <source>
        <dbReference type="EMBL" id="GAA4778695.1"/>
    </source>
</evidence>
<dbReference type="InterPro" id="IPR036237">
    <property type="entry name" value="Xyl_isomerase-like_sf"/>
</dbReference>
<evidence type="ECO:0000313" key="4">
    <source>
        <dbReference type="Proteomes" id="UP001501645"/>
    </source>
</evidence>
<keyword evidence="4" id="KW-1185">Reference proteome</keyword>